<feature type="transmembrane region" description="Helical" evidence="7">
    <location>
        <begin position="367"/>
        <end position="386"/>
    </location>
</feature>
<dbReference type="GO" id="GO:0016020">
    <property type="term" value="C:membrane"/>
    <property type="evidence" value="ECO:0007669"/>
    <property type="project" value="TreeGrafter"/>
</dbReference>
<feature type="transmembrane region" description="Helical" evidence="7">
    <location>
        <begin position="121"/>
        <end position="140"/>
    </location>
</feature>
<dbReference type="Proteomes" id="UP000031516">
    <property type="component" value="Unassembled WGS sequence"/>
</dbReference>
<keyword evidence="5 7" id="KW-1133">Transmembrane helix</keyword>
<evidence type="ECO:0000313" key="10">
    <source>
        <dbReference type="Proteomes" id="UP000031516"/>
    </source>
</evidence>
<accession>A0A0A8L820</accession>
<dbReference type="Gene3D" id="1.20.1250.20">
    <property type="entry name" value="MFS general substrate transporter like domains"/>
    <property type="match status" value="2"/>
</dbReference>
<dbReference type="InterPro" id="IPR051788">
    <property type="entry name" value="MFS_Transporter"/>
</dbReference>
<keyword evidence="4 7" id="KW-0812">Transmembrane</keyword>
<feature type="transmembrane region" description="Helical" evidence="7">
    <location>
        <begin position="212"/>
        <end position="229"/>
    </location>
</feature>
<dbReference type="Pfam" id="PF07690">
    <property type="entry name" value="MFS_1"/>
    <property type="match status" value="1"/>
</dbReference>
<feature type="transmembrane region" description="Helical" evidence="7">
    <location>
        <begin position="298"/>
        <end position="320"/>
    </location>
</feature>
<evidence type="ECO:0000259" key="8">
    <source>
        <dbReference type="PROSITE" id="PS50850"/>
    </source>
</evidence>
<keyword evidence="6 7" id="KW-0472">Membrane</keyword>
<evidence type="ECO:0000256" key="6">
    <source>
        <dbReference type="ARBA" id="ARBA00023136"/>
    </source>
</evidence>
<organism evidence="9 10">
    <name type="scientific">Kluyveromyces dobzhanskii CBS 2104</name>
    <dbReference type="NCBI Taxonomy" id="1427455"/>
    <lineage>
        <taxon>Eukaryota</taxon>
        <taxon>Fungi</taxon>
        <taxon>Dikarya</taxon>
        <taxon>Ascomycota</taxon>
        <taxon>Saccharomycotina</taxon>
        <taxon>Saccharomycetes</taxon>
        <taxon>Saccharomycetales</taxon>
        <taxon>Saccharomycetaceae</taxon>
        <taxon>Kluyveromyces</taxon>
    </lineage>
</organism>
<feature type="transmembrane region" description="Helical" evidence="7">
    <location>
        <begin position="432"/>
        <end position="453"/>
    </location>
</feature>
<feature type="transmembrane region" description="Helical" evidence="7">
    <location>
        <begin position="241"/>
        <end position="260"/>
    </location>
</feature>
<name>A0A0A8L820_9SACH</name>
<dbReference type="SUPFAM" id="SSF103473">
    <property type="entry name" value="MFS general substrate transporter"/>
    <property type="match status" value="1"/>
</dbReference>
<comment type="similarity">
    <text evidence="2">Belongs to the major facilitator superfamily.</text>
</comment>
<dbReference type="InterPro" id="IPR020846">
    <property type="entry name" value="MFS_dom"/>
</dbReference>
<evidence type="ECO:0000256" key="1">
    <source>
        <dbReference type="ARBA" id="ARBA00004127"/>
    </source>
</evidence>
<evidence type="ECO:0000256" key="7">
    <source>
        <dbReference type="SAM" id="Phobius"/>
    </source>
</evidence>
<reference evidence="9 10" key="1">
    <citation type="submission" date="2014-03" db="EMBL/GenBank/DDBJ databases">
        <title>The genome of Kluyveromyces dobzhanskii.</title>
        <authorList>
            <person name="Nystedt B."/>
            <person name="Astrom S."/>
        </authorList>
    </citation>
    <scope>NUCLEOTIDE SEQUENCE [LARGE SCALE GENOMIC DNA]</scope>
    <source>
        <strain evidence="9 10">CBS 2104</strain>
    </source>
</reference>
<comment type="caution">
    <text evidence="9">The sequence shown here is derived from an EMBL/GenBank/DDBJ whole genome shotgun (WGS) entry which is preliminary data.</text>
</comment>
<keyword evidence="10" id="KW-1185">Reference proteome</keyword>
<evidence type="ECO:0000256" key="4">
    <source>
        <dbReference type="ARBA" id="ARBA00022692"/>
    </source>
</evidence>
<feature type="transmembrane region" description="Helical" evidence="7">
    <location>
        <begin position="332"/>
        <end position="355"/>
    </location>
</feature>
<evidence type="ECO:0000256" key="2">
    <source>
        <dbReference type="ARBA" id="ARBA00008335"/>
    </source>
</evidence>
<dbReference type="InterPro" id="IPR011701">
    <property type="entry name" value="MFS"/>
</dbReference>
<dbReference type="PANTHER" id="PTHR23514:SF3">
    <property type="entry name" value="BYPASS OF STOP CODON PROTEIN 6"/>
    <property type="match status" value="1"/>
</dbReference>
<dbReference type="AlphaFoldDB" id="A0A0A8L820"/>
<evidence type="ECO:0000256" key="5">
    <source>
        <dbReference type="ARBA" id="ARBA00022989"/>
    </source>
</evidence>
<dbReference type="InterPro" id="IPR036259">
    <property type="entry name" value="MFS_trans_sf"/>
</dbReference>
<feature type="transmembrane region" description="Helical" evidence="7">
    <location>
        <begin position="392"/>
        <end position="412"/>
    </location>
</feature>
<dbReference type="EMBL" id="CCBQ010000037">
    <property type="protein sequence ID" value="CDO94406.1"/>
    <property type="molecule type" value="Genomic_DNA"/>
</dbReference>
<evidence type="ECO:0000313" key="9">
    <source>
        <dbReference type="EMBL" id="CDO94406.1"/>
    </source>
</evidence>
<sequence>MRKNSNLDGTSRESFQVDDFELNVIDNAAALPLLEESSPESGSHVDTEETFELDDASQGVFTKIWYQDEEVVMYPANYEKVPVVRVQIAAMLLLFVMFGITDEVNGSLLPTITEYYNVTELQVSVVYFLQLIGYMLASGLNDILHRKWGSQGVMTASCITASLTYAVLALKPFSLYLYALCFLPLGLCIGFMDSTGNFYFGNLEIRKNELMGLLHGMYGLAAGVTPPLVTTLDYYFDWSYVFWIPCFFAVAGLVLCRVAFRYETPVKYRYVCDAGSDSSSEGETDYKWYNLSRFPPMIYLYALFLFLYLGTEIGVGTWLFTYLLKYQQGERFLMSFVTSAFWSGITVGRLGLGFVTKKFKNEYWSSVWYGWTCSLFFSLFLLISMINSNSNFYYFMLSVMIFGAGVFMGPLFPNASVVAIQILPKNLQVSGIGTATALGGCGAAAITYGFGYFCKVFGFKYFPALCFFAALSFNVLWMLYPKFIKGHREYL</sequence>
<dbReference type="OrthoDB" id="413079at2759"/>
<gene>
    <name evidence="9" type="ORF">KLDO_g2672</name>
</gene>
<protein>
    <submittedName>
        <fullName evidence="9">WGS project CCBQ000000000 data, contig 00106</fullName>
    </submittedName>
</protein>
<feature type="transmembrane region" description="Helical" evidence="7">
    <location>
        <begin position="176"/>
        <end position="200"/>
    </location>
</feature>
<dbReference type="GO" id="GO:0022857">
    <property type="term" value="F:transmembrane transporter activity"/>
    <property type="evidence" value="ECO:0007669"/>
    <property type="project" value="InterPro"/>
</dbReference>
<feature type="transmembrane region" description="Helical" evidence="7">
    <location>
        <begin position="459"/>
        <end position="480"/>
    </location>
</feature>
<dbReference type="PROSITE" id="PS50850">
    <property type="entry name" value="MFS"/>
    <property type="match status" value="1"/>
</dbReference>
<comment type="subcellular location">
    <subcellularLocation>
        <location evidence="1">Endomembrane system</location>
        <topology evidence="1">Multi-pass membrane protein</topology>
    </subcellularLocation>
</comment>
<dbReference type="GO" id="GO:0012505">
    <property type="term" value="C:endomembrane system"/>
    <property type="evidence" value="ECO:0007669"/>
    <property type="project" value="UniProtKB-SubCell"/>
</dbReference>
<keyword evidence="3" id="KW-0813">Transport</keyword>
<proteinExistence type="inferred from homology"/>
<feature type="domain" description="Major facilitator superfamily (MFS) profile" evidence="8">
    <location>
        <begin position="87"/>
        <end position="484"/>
    </location>
</feature>
<dbReference type="PANTHER" id="PTHR23514">
    <property type="entry name" value="BYPASS OF STOP CODON PROTEIN 6"/>
    <property type="match status" value="1"/>
</dbReference>
<evidence type="ECO:0000256" key="3">
    <source>
        <dbReference type="ARBA" id="ARBA00022448"/>
    </source>
</evidence>
<feature type="transmembrane region" description="Helical" evidence="7">
    <location>
        <begin position="83"/>
        <end position="101"/>
    </location>
</feature>